<keyword evidence="1" id="KW-0812">Transmembrane</keyword>
<evidence type="ECO:0000256" key="1">
    <source>
        <dbReference type="SAM" id="Phobius"/>
    </source>
</evidence>
<organism evidence="2 3">
    <name type="scientific">Paenibacillus septentrionalis</name>
    <dbReference type="NCBI Taxonomy" id="429342"/>
    <lineage>
        <taxon>Bacteria</taxon>
        <taxon>Bacillati</taxon>
        <taxon>Bacillota</taxon>
        <taxon>Bacilli</taxon>
        <taxon>Bacillales</taxon>
        <taxon>Paenibacillaceae</taxon>
        <taxon>Paenibacillus</taxon>
    </lineage>
</organism>
<feature type="transmembrane region" description="Helical" evidence="1">
    <location>
        <begin position="175"/>
        <end position="194"/>
    </location>
</feature>
<protein>
    <recommendedName>
        <fullName evidence="4">DUF1700 domain-containing protein</fullName>
    </recommendedName>
</protein>
<keyword evidence="3" id="KW-1185">Reference proteome</keyword>
<feature type="transmembrane region" description="Helical" evidence="1">
    <location>
        <begin position="88"/>
        <end position="106"/>
    </location>
</feature>
<evidence type="ECO:0000313" key="2">
    <source>
        <dbReference type="EMBL" id="MFC6334080.1"/>
    </source>
</evidence>
<evidence type="ECO:0008006" key="4">
    <source>
        <dbReference type="Google" id="ProtNLM"/>
    </source>
</evidence>
<keyword evidence="1" id="KW-0472">Membrane</keyword>
<dbReference type="RefSeq" id="WP_379236238.1">
    <property type="nucleotide sequence ID" value="NZ_JBHSTE010000005.1"/>
</dbReference>
<keyword evidence="1" id="KW-1133">Transmembrane helix</keyword>
<accession>A0ABW1V621</accession>
<feature type="transmembrane region" description="Helical" evidence="1">
    <location>
        <begin position="149"/>
        <end position="169"/>
    </location>
</feature>
<feature type="transmembrane region" description="Helical" evidence="1">
    <location>
        <begin position="118"/>
        <end position="137"/>
    </location>
</feature>
<sequence length="208" mass="24257">MPKQEVSDRYLRSLEYYIWISELSPERKQELYAEYKMRIEEKSNSNVSLQELRSFLVESGNPKDIVKKEMKGIESSLAPTAGTFKRSMGFMPFIFTIGWTLNSDLYQQLGAGELQPSFWLHSSIILLLLIGTVVSFYKYRFDQSFFKEVAISNFVVYLPISFIFCYMLLDQFTMSALLIPFILIVVTTGVALYFDWKNSSYLRKLFIP</sequence>
<name>A0ABW1V621_9BACL</name>
<dbReference type="EMBL" id="JBHSTE010000005">
    <property type="protein sequence ID" value="MFC6334080.1"/>
    <property type="molecule type" value="Genomic_DNA"/>
</dbReference>
<proteinExistence type="predicted"/>
<dbReference type="Proteomes" id="UP001596233">
    <property type="component" value="Unassembled WGS sequence"/>
</dbReference>
<comment type="caution">
    <text evidence="2">The sequence shown here is derived from an EMBL/GenBank/DDBJ whole genome shotgun (WGS) entry which is preliminary data.</text>
</comment>
<evidence type="ECO:0000313" key="3">
    <source>
        <dbReference type="Proteomes" id="UP001596233"/>
    </source>
</evidence>
<gene>
    <name evidence="2" type="ORF">ACFP56_15740</name>
</gene>
<reference evidence="3" key="1">
    <citation type="journal article" date="2019" name="Int. J. Syst. Evol. Microbiol.">
        <title>The Global Catalogue of Microorganisms (GCM) 10K type strain sequencing project: providing services to taxonomists for standard genome sequencing and annotation.</title>
        <authorList>
            <consortium name="The Broad Institute Genomics Platform"/>
            <consortium name="The Broad Institute Genome Sequencing Center for Infectious Disease"/>
            <person name="Wu L."/>
            <person name="Ma J."/>
        </authorList>
    </citation>
    <scope>NUCLEOTIDE SEQUENCE [LARGE SCALE GENOMIC DNA]</scope>
    <source>
        <strain evidence="3">PCU 280</strain>
    </source>
</reference>